<comment type="caution">
    <text evidence="2">The sequence shown here is derived from an EMBL/GenBank/DDBJ whole genome shotgun (WGS) entry which is preliminary data.</text>
</comment>
<protein>
    <recommendedName>
        <fullName evidence="4">DUF624 domain-containing protein</fullName>
    </recommendedName>
</protein>
<gene>
    <name evidence="2" type="ORF">H9771_09250</name>
</gene>
<feature type="transmembrane region" description="Helical" evidence="1">
    <location>
        <begin position="145"/>
        <end position="165"/>
    </location>
</feature>
<accession>A0A9D2S8D2</accession>
<sequence length="257" mass="28727">MGLFFADDSYDESRRMTGFARYKQLLSFYAGRWVKLNLLASLGALPLAAGIALAILTSSVLVLLPVSLAGGAIFGPFLAAVYDSIFRGLRDAPGSWREHWRRSWRQNAKASLLPGALDGLLAGLYAFLLYMLWVAETPPSPGTVALLVFSALLFLALNLLYWPQLVLFQQSNGLRLYNAVLFTIRYFWRVMGAAALALAWAAVFLLFAPWTLLPAPFIGLWFILFVCELSLYRRLDGALHIEEQFRAVEGDPWREGE</sequence>
<dbReference type="EMBL" id="DWXX01000176">
    <property type="protein sequence ID" value="HJB59819.1"/>
    <property type="molecule type" value="Genomic_DNA"/>
</dbReference>
<feature type="transmembrane region" description="Helical" evidence="1">
    <location>
        <begin position="186"/>
        <end position="207"/>
    </location>
</feature>
<feature type="transmembrane region" description="Helical" evidence="1">
    <location>
        <begin position="62"/>
        <end position="82"/>
    </location>
</feature>
<keyword evidence="1" id="KW-1133">Transmembrane helix</keyword>
<evidence type="ECO:0000313" key="3">
    <source>
        <dbReference type="Proteomes" id="UP000824211"/>
    </source>
</evidence>
<reference evidence="2" key="2">
    <citation type="submission" date="2021-04" db="EMBL/GenBank/DDBJ databases">
        <authorList>
            <person name="Gilroy R."/>
        </authorList>
    </citation>
    <scope>NUCLEOTIDE SEQUENCE</scope>
    <source>
        <strain evidence="2">ChiHjej9B8-13557</strain>
    </source>
</reference>
<dbReference type="Proteomes" id="UP000824211">
    <property type="component" value="Unassembled WGS sequence"/>
</dbReference>
<organism evidence="2 3">
    <name type="scientific">Candidatus Faecalibacterium faecipullorum</name>
    <dbReference type="NCBI Taxonomy" id="2838578"/>
    <lineage>
        <taxon>Bacteria</taxon>
        <taxon>Bacillati</taxon>
        <taxon>Bacillota</taxon>
        <taxon>Clostridia</taxon>
        <taxon>Eubacteriales</taxon>
        <taxon>Oscillospiraceae</taxon>
        <taxon>Faecalibacterium</taxon>
    </lineage>
</organism>
<feature type="transmembrane region" description="Helical" evidence="1">
    <location>
        <begin position="36"/>
        <end position="56"/>
    </location>
</feature>
<evidence type="ECO:0008006" key="4">
    <source>
        <dbReference type="Google" id="ProtNLM"/>
    </source>
</evidence>
<keyword evidence="1" id="KW-0812">Transmembrane</keyword>
<keyword evidence="1" id="KW-0472">Membrane</keyword>
<feature type="transmembrane region" description="Helical" evidence="1">
    <location>
        <begin position="111"/>
        <end position="133"/>
    </location>
</feature>
<evidence type="ECO:0000313" key="2">
    <source>
        <dbReference type="EMBL" id="HJB59819.1"/>
    </source>
</evidence>
<proteinExistence type="predicted"/>
<reference evidence="2" key="1">
    <citation type="journal article" date="2021" name="PeerJ">
        <title>Extensive microbial diversity within the chicken gut microbiome revealed by metagenomics and culture.</title>
        <authorList>
            <person name="Gilroy R."/>
            <person name="Ravi A."/>
            <person name="Getino M."/>
            <person name="Pursley I."/>
            <person name="Horton D.L."/>
            <person name="Alikhan N.F."/>
            <person name="Baker D."/>
            <person name="Gharbi K."/>
            <person name="Hall N."/>
            <person name="Watson M."/>
            <person name="Adriaenssens E.M."/>
            <person name="Foster-Nyarko E."/>
            <person name="Jarju S."/>
            <person name="Secka A."/>
            <person name="Antonio M."/>
            <person name="Oren A."/>
            <person name="Chaudhuri R.R."/>
            <person name="La Ragione R."/>
            <person name="Hildebrand F."/>
            <person name="Pallen M.J."/>
        </authorList>
    </citation>
    <scope>NUCLEOTIDE SEQUENCE</scope>
    <source>
        <strain evidence="2">ChiHjej9B8-13557</strain>
    </source>
</reference>
<feature type="transmembrane region" description="Helical" evidence="1">
    <location>
        <begin position="213"/>
        <end position="232"/>
    </location>
</feature>
<dbReference type="AlphaFoldDB" id="A0A9D2S8D2"/>
<name>A0A9D2S8D2_9FIRM</name>
<evidence type="ECO:0000256" key="1">
    <source>
        <dbReference type="SAM" id="Phobius"/>
    </source>
</evidence>